<feature type="compositionally biased region" description="Low complexity" evidence="7">
    <location>
        <begin position="676"/>
        <end position="693"/>
    </location>
</feature>
<feature type="compositionally biased region" description="Low complexity" evidence="7">
    <location>
        <begin position="1822"/>
        <end position="1847"/>
    </location>
</feature>
<feature type="compositionally biased region" description="Polar residues" evidence="7">
    <location>
        <begin position="1437"/>
        <end position="1446"/>
    </location>
</feature>
<reference evidence="9" key="1">
    <citation type="submission" date="2013-05" db="EMBL/GenBank/DDBJ databases">
        <authorList>
            <person name="Yim A.K.Y."/>
            <person name="Chan T.F."/>
            <person name="Ji K.M."/>
            <person name="Liu X.Y."/>
            <person name="Zhou J.W."/>
            <person name="Li R.Q."/>
            <person name="Yang K.Y."/>
            <person name="Li J."/>
            <person name="Li M."/>
            <person name="Law P.T.W."/>
            <person name="Wu Y.L."/>
            <person name="Cai Z.L."/>
            <person name="Qin H."/>
            <person name="Bao Y."/>
            <person name="Leung R.K.K."/>
            <person name="Ng P.K.S."/>
            <person name="Zou J."/>
            <person name="Zhong X.J."/>
            <person name="Ran P.X."/>
            <person name="Zhong N.S."/>
            <person name="Liu Z.G."/>
            <person name="Tsui S.K.W."/>
        </authorList>
    </citation>
    <scope>NUCLEOTIDE SEQUENCE</scope>
    <source>
        <strain evidence="9">Derf</strain>
        <tissue evidence="9">Whole organism</tissue>
    </source>
</reference>
<dbReference type="Gene3D" id="1.10.30.10">
    <property type="entry name" value="High mobility group box domain"/>
    <property type="match status" value="1"/>
</dbReference>
<feature type="compositionally biased region" description="Basic residues" evidence="7">
    <location>
        <begin position="1251"/>
        <end position="1260"/>
    </location>
</feature>
<feature type="compositionally biased region" description="Basic residues" evidence="7">
    <location>
        <begin position="1117"/>
        <end position="1128"/>
    </location>
</feature>
<feature type="DNA-binding region" description="HMG box" evidence="6">
    <location>
        <begin position="1303"/>
        <end position="1371"/>
    </location>
</feature>
<feature type="region of interest" description="Disordered" evidence="7">
    <location>
        <begin position="1462"/>
        <end position="1487"/>
    </location>
</feature>
<dbReference type="PANTHER" id="PTHR13059:SF13">
    <property type="entry name" value="PROTEIN CAPICUA HOMOLOG"/>
    <property type="match status" value="1"/>
</dbReference>
<dbReference type="GO" id="GO:0005634">
    <property type="term" value="C:nucleus"/>
    <property type="evidence" value="ECO:0007669"/>
    <property type="project" value="UniProtKB-UniRule"/>
</dbReference>
<evidence type="ECO:0000256" key="3">
    <source>
        <dbReference type="ARBA" id="ARBA00023125"/>
    </source>
</evidence>
<dbReference type="EMBL" id="ASGP02000005">
    <property type="protein sequence ID" value="KAH9506527.1"/>
    <property type="molecule type" value="Genomic_DNA"/>
</dbReference>
<feature type="region of interest" description="Disordered" evidence="7">
    <location>
        <begin position="1981"/>
        <end position="2013"/>
    </location>
</feature>
<reference evidence="9" key="2">
    <citation type="journal article" date="2022" name="Res Sq">
        <title>Comparative Genomics Reveals Insights into the Divergent Evolution of Astigmatic Mites and Household Pest Adaptations.</title>
        <authorList>
            <person name="Xiong Q."/>
            <person name="Wan A.T.-Y."/>
            <person name="Liu X.-Y."/>
            <person name="Fung C.S.-H."/>
            <person name="Xiao X."/>
            <person name="Malainual N."/>
            <person name="Hou J."/>
            <person name="Wang L."/>
            <person name="Wang M."/>
            <person name="Yang K."/>
            <person name="Cui Y."/>
            <person name="Leung E."/>
            <person name="Nong W."/>
            <person name="Shin S.-K."/>
            <person name="Au S."/>
            <person name="Jeong K.Y."/>
            <person name="Chew F.T."/>
            <person name="Hui J."/>
            <person name="Leung T.F."/>
            <person name="Tungtrongchitr A."/>
            <person name="Zhong N."/>
            <person name="Liu Z."/>
            <person name="Tsui S."/>
        </authorList>
    </citation>
    <scope>NUCLEOTIDE SEQUENCE</scope>
    <source>
        <strain evidence="9">Derf</strain>
        <tissue evidence="9">Whole organism</tissue>
    </source>
</reference>
<feature type="domain" description="HMG box" evidence="8">
    <location>
        <begin position="1303"/>
        <end position="1371"/>
    </location>
</feature>
<dbReference type="InterPro" id="IPR036910">
    <property type="entry name" value="HMG_box_dom_sf"/>
</dbReference>
<feature type="region of interest" description="Disordered" evidence="7">
    <location>
        <begin position="1822"/>
        <end position="1862"/>
    </location>
</feature>
<dbReference type="Pfam" id="PF16090">
    <property type="entry name" value="DUF4819"/>
    <property type="match status" value="1"/>
</dbReference>
<feature type="region of interest" description="Disordered" evidence="7">
    <location>
        <begin position="866"/>
        <end position="890"/>
    </location>
</feature>
<dbReference type="InterPro" id="IPR058606">
    <property type="entry name" value="HTH_Cic_C"/>
</dbReference>
<dbReference type="GO" id="GO:0000981">
    <property type="term" value="F:DNA-binding transcription factor activity, RNA polymerase II-specific"/>
    <property type="evidence" value="ECO:0007669"/>
    <property type="project" value="TreeGrafter"/>
</dbReference>
<feature type="compositionally biased region" description="Low complexity" evidence="7">
    <location>
        <begin position="502"/>
        <end position="511"/>
    </location>
</feature>
<feature type="region of interest" description="Disordered" evidence="7">
    <location>
        <begin position="560"/>
        <end position="624"/>
    </location>
</feature>
<dbReference type="InterPro" id="IPR058607">
    <property type="entry name" value="HMG-box_Cic-like"/>
</dbReference>
<evidence type="ECO:0000256" key="7">
    <source>
        <dbReference type="SAM" id="MobiDB-lite"/>
    </source>
</evidence>
<feature type="region of interest" description="Disordered" evidence="7">
    <location>
        <begin position="497"/>
        <end position="534"/>
    </location>
</feature>
<feature type="region of interest" description="Disordered" evidence="7">
    <location>
        <begin position="663"/>
        <end position="783"/>
    </location>
</feature>
<feature type="compositionally biased region" description="Low complexity" evidence="7">
    <location>
        <begin position="19"/>
        <end position="30"/>
    </location>
</feature>
<feature type="region of interest" description="Disordered" evidence="7">
    <location>
        <begin position="1398"/>
        <end position="1427"/>
    </location>
</feature>
<dbReference type="InterPro" id="IPR009071">
    <property type="entry name" value="HMG_box_dom"/>
</dbReference>
<feature type="compositionally biased region" description="Basic and acidic residues" evidence="7">
    <location>
        <begin position="1464"/>
        <end position="1474"/>
    </location>
</feature>
<dbReference type="GO" id="GO:0000977">
    <property type="term" value="F:RNA polymerase II transcription regulatory region sequence-specific DNA binding"/>
    <property type="evidence" value="ECO:0007669"/>
    <property type="project" value="TreeGrafter"/>
</dbReference>
<feature type="region of interest" description="Disordered" evidence="7">
    <location>
        <begin position="1617"/>
        <end position="1642"/>
    </location>
</feature>
<evidence type="ECO:0000256" key="6">
    <source>
        <dbReference type="PROSITE-ProRule" id="PRU00267"/>
    </source>
</evidence>
<organism evidence="9 10">
    <name type="scientific">Dermatophagoides farinae</name>
    <name type="common">American house dust mite</name>
    <dbReference type="NCBI Taxonomy" id="6954"/>
    <lineage>
        <taxon>Eukaryota</taxon>
        <taxon>Metazoa</taxon>
        <taxon>Ecdysozoa</taxon>
        <taxon>Arthropoda</taxon>
        <taxon>Chelicerata</taxon>
        <taxon>Arachnida</taxon>
        <taxon>Acari</taxon>
        <taxon>Acariformes</taxon>
        <taxon>Sarcoptiformes</taxon>
        <taxon>Astigmata</taxon>
        <taxon>Psoroptidia</taxon>
        <taxon>Analgoidea</taxon>
        <taxon>Pyroglyphidae</taxon>
        <taxon>Dermatophagoidinae</taxon>
        <taxon>Dermatophagoides</taxon>
    </lineage>
</organism>
<feature type="compositionally biased region" description="Low complexity" evidence="7">
    <location>
        <begin position="705"/>
        <end position="722"/>
    </location>
</feature>
<dbReference type="SUPFAM" id="SSF47095">
    <property type="entry name" value="HMG-box"/>
    <property type="match status" value="1"/>
</dbReference>
<keyword evidence="1" id="KW-0597">Phosphoprotein</keyword>
<dbReference type="Pfam" id="PF00505">
    <property type="entry name" value="HMG_box"/>
    <property type="match status" value="1"/>
</dbReference>
<protein>
    <submittedName>
        <fullName evidence="9">Protein capicua</fullName>
    </submittedName>
</protein>
<feature type="region of interest" description="Disordered" evidence="7">
    <location>
        <begin position="970"/>
        <end position="1013"/>
    </location>
</feature>
<dbReference type="CDD" id="cd21990">
    <property type="entry name" value="HMG-box_CIC-like"/>
    <property type="match status" value="1"/>
</dbReference>
<feature type="region of interest" description="Disordered" evidence="7">
    <location>
        <begin position="1"/>
        <end position="44"/>
    </location>
</feature>
<evidence type="ECO:0000256" key="2">
    <source>
        <dbReference type="ARBA" id="ARBA00023015"/>
    </source>
</evidence>
<dbReference type="FunFam" id="1.10.30.10:FF:000075">
    <property type="entry name" value="Capicua transcriptional repressor a"/>
    <property type="match status" value="1"/>
</dbReference>
<keyword evidence="2" id="KW-0805">Transcription regulation</keyword>
<feature type="compositionally biased region" description="Polar residues" evidence="7">
    <location>
        <begin position="694"/>
        <end position="704"/>
    </location>
</feature>
<dbReference type="Proteomes" id="UP000790347">
    <property type="component" value="Unassembled WGS sequence"/>
</dbReference>
<feature type="compositionally biased region" description="Low complexity" evidence="7">
    <location>
        <begin position="1981"/>
        <end position="2004"/>
    </location>
</feature>
<evidence type="ECO:0000256" key="4">
    <source>
        <dbReference type="ARBA" id="ARBA00023163"/>
    </source>
</evidence>
<proteinExistence type="predicted"/>
<feature type="compositionally biased region" description="Low complexity" evidence="7">
    <location>
        <begin position="1684"/>
        <end position="1696"/>
    </location>
</feature>
<dbReference type="InterPro" id="IPR052412">
    <property type="entry name" value="CC-Dev_Transcription_Reg"/>
</dbReference>
<comment type="caution">
    <text evidence="9">The sequence shown here is derived from an EMBL/GenBank/DDBJ whole genome shotgun (WGS) entry which is preliminary data.</text>
</comment>
<dbReference type="InterPro" id="IPR032147">
    <property type="entry name" value="Cic_dom"/>
</dbReference>
<feature type="compositionally biased region" description="Low complexity" evidence="7">
    <location>
        <begin position="1230"/>
        <end position="1250"/>
    </location>
</feature>
<feature type="compositionally biased region" description="Low complexity" evidence="7">
    <location>
        <begin position="803"/>
        <end position="819"/>
    </location>
</feature>
<feature type="compositionally biased region" description="Low complexity" evidence="7">
    <location>
        <begin position="748"/>
        <end position="775"/>
    </location>
</feature>
<feature type="compositionally biased region" description="Polar residues" evidence="7">
    <location>
        <begin position="1285"/>
        <end position="1295"/>
    </location>
</feature>
<keyword evidence="4" id="KW-0804">Transcription</keyword>
<evidence type="ECO:0000256" key="1">
    <source>
        <dbReference type="ARBA" id="ARBA00022553"/>
    </source>
</evidence>
<feature type="region of interest" description="Disordered" evidence="7">
    <location>
        <begin position="803"/>
        <end position="850"/>
    </location>
</feature>
<feature type="compositionally biased region" description="Acidic residues" evidence="7">
    <location>
        <begin position="820"/>
        <end position="832"/>
    </location>
</feature>
<keyword evidence="5 6" id="KW-0539">Nucleus</keyword>
<feature type="compositionally biased region" description="Polar residues" evidence="7">
    <location>
        <begin position="593"/>
        <end position="609"/>
    </location>
</feature>
<feature type="region of interest" description="Disordered" evidence="7">
    <location>
        <begin position="1114"/>
        <end position="1303"/>
    </location>
</feature>
<accession>A0A922L1G3</accession>
<feature type="compositionally biased region" description="Polar residues" evidence="7">
    <location>
        <begin position="1194"/>
        <end position="1224"/>
    </location>
</feature>
<feature type="region of interest" description="Disordered" evidence="7">
    <location>
        <begin position="1683"/>
        <end position="1724"/>
    </location>
</feature>
<feature type="compositionally biased region" description="Low complexity" evidence="7">
    <location>
        <begin position="1617"/>
        <end position="1641"/>
    </location>
</feature>
<keyword evidence="3 6" id="KW-0238">DNA-binding</keyword>
<feature type="compositionally biased region" description="Polar residues" evidence="7">
    <location>
        <begin position="1"/>
        <end position="14"/>
    </location>
</feature>
<feature type="region of interest" description="Disordered" evidence="7">
    <location>
        <begin position="1530"/>
        <end position="1583"/>
    </location>
</feature>
<dbReference type="Pfam" id="PF25981">
    <property type="entry name" value="HTH_Cic_C"/>
    <property type="match status" value="1"/>
</dbReference>
<feature type="compositionally biased region" description="Low complexity" evidence="7">
    <location>
        <begin position="1530"/>
        <end position="1575"/>
    </location>
</feature>
<feature type="compositionally biased region" description="Low complexity" evidence="7">
    <location>
        <begin position="973"/>
        <end position="987"/>
    </location>
</feature>
<feature type="compositionally biased region" description="Polar residues" evidence="7">
    <location>
        <begin position="1906"/>
        <end position="1918"/>
    </location>
</feature>
<evidence type="ECO:0000256" key="5">
    <source>
        <dbReference type="ARBA" id="ARBA00023242"/>
    </source>
</evidence>
<dbReference type="PANTHER" id="PTHR13059">
    <property type="entry name" value="HMG-BOX TRANSCRIPTION FACTOR BBX"/>
    <property type="match status" value="1"/>
</dbReference>
<feature type="compositionally biased region" description="Low complexity" evidence="7">
    <location>
        <begin position="1401"/>
        <end position="1412"/>
    </location>
</feature>
<keyword evidence="10" id="KW-1185">Reference proteome</keyword>
<evidence type="ECO:0000259" key="8">
    <source>
        <dbReference type="PROSITE" id="PS50118"/>
    </source>
</evidence>
<sequence length="2013" mass="220597">MMMSIETTIASTNVALPPSSTTSTSSSSSSVIDHGGGDGSTIGNSLPSLSITMANNEAKILPKKRKLNLNHFDLSSTSSTTTTNTTTTTTTRIHTTSDTNNNQILYRTIDGETDMNNRIVVIKTTSHDTSSSILCDKSHHSPLLAATNDIDRDIEEKTSSLPDLSEWIGHRVLARQKRWPNELTNHHHCYYYQTGVIKSFDLIKGLGVQFDDDENSRSSLSSSLATTTTNADLSQSISSSHSHLSIEYYSGNCLSYIIGDCAPSGRQIRVGSRVVARSLNRSLQFREGVIEEILVNSNNESYPKSSVSYRIRFVDENSSNESRTEILSRANIRLFRQPWADDDNDDDHDVATTNIHPVIKQQSITIVEPLPSLSPQKQPESSKPATTQIGVIQEARGSQQQSKSPLTTGSHNVSVITMAGSSSIYQHQSSAIRQTENDSHKSLVIQGPITTNKFQYELENSTSSKTLPFHHQHHHPHIQTSNYSDYLHHTGYYHQQNSGLINNDKNSNNNVDNDDDDVIDMNGDDEDEDDDEAADAEVYQSLAMFGGYNDNNIIIDHQRQSSNHQRTGSTPTKNSGSTSCAINTHQHPECNELNHQTQTGTTTNALQQKQYKKGDIVSTPNGIRKKFNGKQWRRLCSKDGCTKESQRRGYCSRHLSMRGSSISALTKSHHHHHHSNPQQQQQVVPPQVVISSPTKSMNHSTSVCSTTTNPSSSQQSSTSSSSLNYKERPQWGLGINNNNRVDIFNAIQQSQQQQQQHQIPNSLSSQSQTLPLTPSSIPPPLGFDFQNFLEHRLLIEQQLQQRLSSLENQQQPSSISNVNNDDDDNSDVDDDNDSKQHLEQKLQSNSPPNLDVSEAASLLVSLKSSNQRSADVNSQPSPNDLSIQQQQHRSPLFSPSTVIQRNYGLENNQNISNSLYPSVNGGGSSAGSSPLPITPVMQLLPFFQPITANHQHHLSVSTVNGTDTSTAVNGLRSFSSSTSSSRSSNAPSPTPFGINYGSQPTPTGTPTTLIPSSHHHGLALLANGCHPKSSNLQHHLPSSPSLVTSSSPYLTVQTALSDHSHGEKKISPSSTSTNSELHFPWYSVVPYFAPNTPSSSPTAQQQQPLISLTTNDDFHHSQKTTKSHHHKQQGGGFLYVPPLIGVSGNGDMSEPISPPHSAPPHLTLQQRDHFNSFGLDDRDPDDQNDDDDDDVFVKNSNHQQIKCDTNTMANSPPVFNSKNINQIDHSQDTNDSNSESNIDGNINNNNSGTKSSKKSKRRSHSLSSINSVKEGVSKKRSAAGAVPNGDNSNEHSNSGADLDKKHIRRPMNAFMIFSKRHRALVHHKHPNSDNRAVSKILGEWWYSLPAQEKQQYQELANKVKEAHYKRHPDWKWCSKSMLPGSEHGKIGEDDEDYANGSALVSMNTNSNSNGSNGHKKRRSKLNGDSNADLSTNELIQANVLSPNSPQKNDDNSDPPRLMIVTEETTSKNNDHESEAINLSKNNEGDKLTIPSSFSIAKLSESSSNQPMQSSPSFIQYKYKNMVIKSNTATVASSNSSSSVSSISSSPLTLSTSSTSTTPSSASSTSAINNANNSPSQHQAQRSPVICTSKSLDNNSASKEPMFYKTIMNFKSGNLSVTTPPTPVTSIPESSSSNNEITNSSSENKKFILAPTPAQLGKSRAAAAKAKRAAVAAIDSSNSMTNEFVVSESASESSPVENQVQENDEPKDFSSPKNCENEEEHSNNMVLDESQLNLNDNETAMTIDDDNQQTDAMDKILEEVNFDQHFEQLPEFDPSIAPSVVTPTTPIQLSPSMTAAFVSSYRKRQQRKQHLAALAAISASINNNQQSQQQQPQQTPSSTSQLLSASSSKTTPPDSLSPLIVKTPDSSTQTGAAFFGPNFNLTEAINHLNTLTNSGDSLSPKTPLDQPPNSANSEKQGSSVRKILDQRRQLVMQFFAEKGLFPSTQETNEFQRKYHDIFPNKNTLQLKIREVRQKLMSFNVTENSSTTTTTGNSSTPVTTISTSISQMTTDLQQN</sequence>
<feature type="compositionally biased region" description="Polar residues" evidence="7">
    <location>
        <begin position="560"/>
        <end position="585"/>
    </location>
</feature>
<feature type="compositionally biased region" description="Acidic residues" evidence="7">
    <location>
        <begin position="1178"/>
        <end position="1190"/>
    </location>
</feature>
<feature type="region of interest" description="Disordered" evidence="7">
    <location>
        <begin position="1437"/>
        <end position="1456"/>
    </location>
</feature>
<dbReference type="SMART" id="SM00398">
    <property type="entry name" value="HMG"/>
    <property type="match status" value="1"/>
</dbReference>
<feature type="compositionally biased region" description="Acidic residues" evidence="7">
    <location>
        <begin position="512"/>
        <end position="534"/>
    </location>
</feature>
<gene>
    <name evidence="9" type="primary">gei-3_2</name>
    <name evidence="9" type="ORF">DERF_011252</name>
</gene>
<dbReference type="PROSITE" id="PS50118">
    <property type="entry name" value="HMG_BOX_2"/>
    <property type="match status" value="1"/>
</dbReference>
<feature type="region of interest" description="Disordered" evidence="7">
    <location>
        <begin position="1891"/>
        <end position="1919"/>
    </location>
</feature>
<evidence type="ECO:0000313" key="9">
    <source>
        <dbReference type="EMBL" id="KAH9506527.1"/>
    </source>
</evidence>
<evidence type="ECO:0000313" key="10">
    <source>
        <dbReference type="Proteomes" id="UP000790347"/>
    </source>
</evidence>
<name>A0A922L1G3_DERFA</name>